<evidence type="ECO:0000256" key="9">
    <source>
        <dbReference type="PIRNR" id="PIRNR001558"/>
    </source>
</evidence>
<dbReference type="InterPro" id="IPR005615">
    <property type="entry name" value="Glutathione_synthase"/>
</dbReference>
<dbReference type="PANTHER" id="PTHR11130:SF0">
    <property type="entry name" value="GLUTATHIONE SYNTHETASE"/>
    <property type="match status" value="1"/>
</dbReference>
<dbReference type="Proteomes" id="UP000785679">
    <property type="component" value="Unassembled WGS sequence"/>
</dbReference>
<dbReference type="Gene3D" id="1.10.1080.10">
    <property type="entry name" value="Glutathione Synthetase, Chain A, domain 3"/>
    <property type="match status" value="1"/>
</dbReference>
<protein>
    <recommendedName>
        <fullName evidence="9">Glutathione synthetase</fullName>
        <shortName evidence="9">GSH-S</shortName>
        <ecNumber evidence="9">6.3.2.3</ecNumber>
    </recommendedName>
</protein>
<dbReference type="InterPro" id="IPR004887">
    <property type="entry name" value="GSH_synth_subst-bd"/>
</dbReference>
<comment type="catalytic activity">
    <reaction evidence="9">
        <text>gamma-L-glutamyl-L-cysteine + glycine + ATP = glutathione + ADP + phosphate + H(+)</text>
        <dbReference type="Rhea" id="RHEA:13557"/>
        <dbReference type="ChEBI" id="CHEBI:15378"/>
        <dbReference type="ChEBI" id="CHEBI:30616"/>
        <dbReference type="ChEBI" id="CHEBI:43474"/>
        <dbReference type="ChEBI" id="CHEBI:57305"/>
        <dbReference type="ChEBI" id="CHEBI:57925"/>
        <dbReference type="ChEBI" id="CHEBI:58173"/>
        <dbReference type="ChEBI" id="CHEBI:456216"/>
        <dbReference type="EC" id="6.3.2.3"/>
    </reaction>
</comment>
<accession>A0A8J8T2P5</accession>
<evidence type="ECO:0000259" key="12">
    <source>
        <dbReference type="Pfam" id="PF03199"/>
    </source>
</evidence>
<comment type="pathway">
    <text evidence="1 9">Sulfur metabolism; glutathione biosynthesis; glutathione from L-cysteine and L-glutamate: step 2/2.</text>
</comment>
<dbReference type="EMBL" id="RRYP01008040">
    <property type="protein sequence ID" value="TNV80059.1"/>
    <property type="molecule type" value="Genomic_DNA"/>
</dbReference>
<dbReference type="AlphaFoldDB" id="A0A8J8T2P5"/>
<dbReference type="GO" id="GO:0005829">
    <property type="term" value="C:cytosol"/>
    <property type="evidence" value="ECO:0007669"/>
    <property type="project" value="TreeGrafter"/>
</dbReference>
<evidence type="ECO:0000256" key="10">
    <source>
        <dbReference type="PIRSR" id="PIRSR001558-1"/>
    </source>
</evidence>
<gene>
    <name evidence="13" type="ORF">FGO68_gene8868</name>
</gene>
<feature type="binding site" evidence="10">
    <location>
        <position position="467"/>
    </location>
    <ligand>
        <name>substrate</name>
    </ligand>
</feature>
<comment type="cofactor">
    <cofactor evidence="9 11">
        <name>Mg(2+)</name>
        <dbReference type="ChEBI" id="CHEBI:18420"/>
    </cofactor>
    <text evidence="9 11">Binds 1 Mg(2+) ion per subunit.</text>
</comment>
<dbReference type="OrthoDB" id="2020073at2759"/>
<dbReference type="InterPro" id="IPR016185">
    <property type="entry name" value="PreATP-grasp_dom_sf"/>
</dbReference>
<feature type="binding site" evidence="10">
    <location>
        <position position="436"/>
    </location>
    <ligand>
        <name>ATP</name>
        <dbReference type="ChEBI" id="CHEBI:30616"/>
    </ligand>
</feature>
<feature type="domain" description="Glutathione synthase substrate-binding" evidence="12">
    <location>
        <begin position="205"/>
        <end position="303"/>
    </location>
</feature>
<dbReference type="PIRSF" id="PIRSF001558">
    <property type="entry name" value="GSHase"/>
    <property type="match status" value="1"/>
</dbReference>
<evidence type="ECO:0000256" key="5">
    <source>
        <dbReference type="ARBA" id="ARBA00022723"/>
    </source>
</evidence>
<proteinExistence type="inferred from homology"/>
<dbReference type="GO" id="GO:0000287">
    <property type="term" value="F:magnesium ion binding"/>
    <property type="evidence" value="ECO:0007669"/>
    <property type="project" value="UniProtKB-UniRule"/>
</dbReference>
<dbReference type="GO" id="GO:0004363">
    <property type="term" value="F:glutathione synthase activity"/>
    <property type="evidence" value="ECO:0007669"/>
    <property type="project" value="UniProtKB-UniRule"/>
</dbReference>
<name>A0A8J8T2P5_HALGN</name>
<dbReference type="Gene3D" id="3.40.50.1760">
    <property type="entry name" value="Glutathione synthase, substrate-binding domain superfamily, eukaryotic"/>
    <property type="match status" value="1"/>
</dbReference>
<evidence type="ECO:0000256" key="8">
    <source>
        <dbReference type="ARBA" id="ARBA00022842"/>
    </source>
</evidence>
<dbReference type="SUPFAM" id="SSF56059">
    <property type="entry name" value="Glutathione synthetase ATP-binding domain-like"/>
    <property type="match status" value="1"/>
</dbReference>
<feature type="binding site" evidence="10">
    <location>
        <position position="307"/>
    </location>
    <ligand>
        <name>ATP</name>
        <dbReference type="ChEBI" id="CHEBI:30616"/>
    </ligand>
</feature>
<dbReference type="Pfam" id="PF03199">
    <property type="entry name" value="GSH_synthase"/>
    <property type="match status" value="1"/>
</dbReference>
<evidence type="ECO:0000256" key="7">
    <source>
        <dbReference type="ARBA" id="ARBA00022840"/>
    </source>
</evidence>
<organism evidence="13 14">
    <name type="scientific">Halteria grandinella</name>
    <dbReference type="NCBI Taxonomy" id="5974"/>
    <lineage>
        <taxon>Eukaryota</taxon>
        <taxon>Sar</taxon>
        <taxon>Alveolata</taxon>
        <taxon>Ciliophora</taxon>
        <taxon>Intramacronucleata</taxon>
        <taxon>Spirotrichea</taxon>
        <taxon>Stichotrichia</taxon>
        <taxon>Sporadotrichida</taxon>
        <taxon>Halteriidae</taxon>
        <taxon>Halteria</taxon>
    </lineage>
</organism>
<keyword evidence="4 9" id="KW-0317">Glutathione biosynthesis</keyword>
<comment type="caution">
    <text evidence="13">The sequence shown here is derived from an EMBL/GenBank/DDBJ whole genome shotgun (WGS) entry which is preliminary data.</text>
</comment>
<dbReference type="InterPro" id="IPR014709">
    <property type="entry name" value="Glutathione_synthase_C_euk"/>
</dbReference>
<keyword evidence="8 9" id="KW-0460">Magnesium</keyword>
<dbReference type="Pfam" id="PF03917">
    <property type="entry name" value="GSH_synth_ATP"/>
    <property type="match status" value="1"/>
</dbReference>
<dbReference type="GO" id="GO:0043295">
    <property type="term" value="F:glutathione binding"/>
    <property type="evidence" value="ECO:0007669"/>
    <property type="project" value="UniProtKB-UniRule"/>
</dbReference>
<keyword evidence="14" id="KW-1185">Reference proteome</keyword>
<feature type="binding site" evidence="10">
    <location>
        <begin position="374"/>
        <end position="383"/>
    </location>
    <ligand>
        <name>ATP</name>
        <dbReference type="ChEBI" id="CHEBI:30616"/>
    </ligand>
</feature>
<evidence type="ECO:0000256" key="3">
    <source>
        <dbReference type="ARBA" id="ARBA00022598"/>
    </source>
</evidence>
<feature type="binding site" evidence="10">
    <location>
        <position position="469"/>
    </location>
    <ligand>
        <name>ATP</name>
        <dbReference type="ChEBI" id="CHEBI:30616"/>
    </ligand>
</feature>
<dbReference type="Gene3D" id="3.30.1490.80">
    <property type="match status" value="1"/>
</dbReference>
<feature type="binding site" evidence="10">
    <location>
        <position position="475"/>
    </location>
    <ligand>
        <name>ATP</name>
        <dbReference type="ChEBI" id="CHEBI:30616"/>
    </ligand>
</feature>
<dbReference type="Gene3D" id="3.30.1490.50">
    <property type="match status" value="1"/>
</dbReference>
<dbReference type="InterPro" id="IPR014042">
    <property type="entry name" value="Glutathione_synthase_a-hlx"/>
</dbReference>
<feature type="binding site" evidence="10">
    <location>
        <position position="219"/>
    </location>
    <ligand>
        <name>substrate</name>
    </ligand>
</feature>
<evidence type="ECO:0000256" key="4">
    <source>
        <dbReference type="ARBA" id="ARBA00022684"/>
    </source>
</evidence>
<keyword evidence="3 9" id="KW-0436">Ligase</keyword>
<evidence type="ECO:0000313" key="13">
    <source>
        <dbReference type="EMBL" id="TNV80059.1"/>
    </source>
</evidence>
<dbReference type="UniPathway" id="UPA00142">
    <property type="reaction ID" value="UER00210"/>
</dbReference>
<evidence type="ECO:0000256" key="11">
    <source>
        <dbReference type="PIRSR" id="PIRSR001558-2"/>
    </source>
</evidence>
<dbReference type="InterPro" id="IPR014049">
    <property type="entry name" value="Glutathione_synthase_N_euk"/>
</dbReference>
<reference evidence="13" key="1">
    <citation type="submission" date="2019-06" db="EMBL/GenBank/DDBJ databases">
        <authorList>
            <person name="Zheng W."/>
        </authorList>
    </citation>
    <scope>NUCLEOTIDE SEQUENCE</scope>
    <source>
        <strain evidence="13">QDHG01</strain>
    </source>
</reference>
<dbReference type="InterPro" id="IPR037013">
    <property type="entry name" value="GSH-S_sub-bd_sf"/>
</dbReference>
<feature type="binding site" evidence="11">
    <location>
        <position position="378"/>
    </location>
    <ligand>
        <name>Mg(2+)</name>
        <dbReference type="ChEBI" id="CHEBI:18420"/>
    </ligand>
</feature>
<evidence type="ECO:0000313" key="14">
    <source>
        <dbReference type="Proteomes" id="UP000785679"/>
    </source>
</evidence>
<sequence>MAKGIVVKCKPEDGEDFTVKFEHMAISLLPTPFPAELYEKSKELALHFGVLIRQMLANPQRNIHETLAHFNTTDPFVNRLLKISSVFNGTPVQERQNMQMLIMRTDFMVDQVSKSLKLVEFNTIAAGLGSLSQRVFELQQYVLAKYGDNMRVGDSQIALPRDDVGRHSLIETAQSFADGMKIYLEGMKQRLPREYETITIKKIYTLFVVEEQERNLGDQRCLEDQLFNTHGILTIRATFTQLSTQMQVDPLTKKLSVQGKEIGIVYYRTGYVAEQYNGERDWKIREALELSMAIKCPTIDLHLLTLKKFQEAFSCDEFLYSVLTDRHQEIADSLQPYFQGIWSLQYLGLDSSKDQFYEQLIKRAIQNPQDFVIKPQKEGGGNNFYGKDVQSMLESTSPGRDEILRQYLIMEIIRPPTISVAMLRQGKLAIREAVAELGIFSTVFINSTSSTSIQESTQNKVIGLLMRTKGMECNEGGVNSGYSVIDQPLLVQNWSGQPRLEPVWNL</sequence>
<dbReference type="GO" id="GO:0005524">
    <property type="term" value="F:ATP binding"/>
    <property type="evidence" value="ECO:0007669"/>
    <property type="project" value="UniProtKB-UniRule"/>
</dbReference>
<evidence type="ECO:0000256" key="1">
    <source>
        <dbReference type="ARBA" id="ARBA00004965"/>
    </source>
</evidence>
<keyword evidence="7 9" id="KW-0067">ATP-binding</keyword>
<dbReference type="EC" id="6.3.2.3" evidence="9"/>
<feature type="binding site" evidence="10">
    <location>
        <begin position="410"/>
        <end position="413"/>
    </location>
    <ligand>
        <name>ATP</name>
        <dbReference type="ChEBI" id="CHEBI:30616"/>
    </ligand>
</feature>
<keyword evidence="5 9" id="KW-0479">Metal-binding</keyword>
<feature type="binding site" evidence="10">
    <location>
        <position position="385"/>
    </location>
    <ligand>
        <name>ATP</name>
        <dbReference type="ChEBI" id="CHEBI:30616"/>
    </ligand>
</feature>
<evidence type="ECO:0000256" key="6">
    <source>
        <dbReference type="ARBA" id="ARBA00022741"/>
    </source>
</evidence>
<dbReference type="PANTHER" id="PTHR11130">
    <property type="entry name" value="GLUTATHIONE SYNTHETASE"/>
    <property type="match status" value="1"/>
</dbReference>
<comment type="similarity">
    <text evidence="2 9">Belongs to the eukaryotic GSH synthase family.</text>
</comment>
<dbReference type="Gene3D" id="3.30.470.20">
    <property type="entry name" value="ATP-grasp fold, B domain"/>
    <property type="match status" value="1"/>
</dbReference>
<keyword evidence="6 9" id="KW-0547">Nucleotide-binding</keyword>
<dbReference type="SUPFAM" id="SSF52440">
    <property type="entry name" value="PreATP-grasp domain"/>
    <property type="match status" value="1"/>
</dbReference>
<evidence type="ECO:0000256" key="2">
    <source>
        <dbReference type="ARBA" id="ARBA00010385"/>
    </source>
</evidence>